<dbReference type="Gene3D" id="2.40.50.180">
    <property type="entry name" value="CheA-289, Domain 4"/>
    <property type="match status" value="1"/>
</dbReference>
<keyword evidence="3" id="KW-1185">Reference proteome</keyword>
<dbReference type="InterPro" id="IPR002545">
    <property type="entry name" value="CheW-lke_dom"/>
</dbReference>
<reference evidence="2 3" key="1">
    <citation type="submission" date="2023-08" db="EMBL/GenBank/DDBJ databases">
        <title>The draft genome sequence of Paracraurococcus sp. LOR1-02.</title>
        <authorList>
            <person name="Kingkaew E."/>
            <person name="Tanasupawat S."/>
        </authorList>
    </citation>
    <scope>NUCLEOTIDE SEQUENCE [LARGE SCALE GENOMIC DNA]</scope>
    <source>
        <strain evidence="2 3">LOR1-02</strain>
    </source>
</reference>
<dbReference type="SUPFAM" id="SSF50341">
    <property type="entry name" value="CheW-like"/>
    <property type="match status" value="1"/>
</dbReference>
<dbReference type="InterPro" id="IPR036061">
    <property type="entry name" value="CheW-like_dom_sf"/>
</dbReference>
<evidence type="ECO:0000313" key="2">
    <source>
        <dbReference type="EMBL" id="MDO9710930.1"/>
    </source>
</evidence>
<dbReference type="RefSeq" id="WP_305105790.1">
    <property type="nucleotide sequence ID" value="NZ_JAUTWS010000022.1"/>
</dbReference>
<name>A0ABT9E4D0_9PROT</name>
<dbReference type="Pfam" id="PF01584">
    <property type="entry name" value="CheW"/>
    <property type="match status" value="1"/>
</dbReference>
<dbReference type="PROSITE" id="PS50851">
    <property type="entry name" value="CHEW"/>
    <property type="match status" value="1"/>
</dbReference>
<dbReference type="EMBL" id="JAUTWS010000022">
    <property type="protein sequence ID" value="MDO9710930.1"/>
    <property type="molecule type" value="Genomic_DNA"/>
</dbReference>
<protein>
    <submittedName>
        <fullName evidence="2">Chemotaxis protein CheW</fullName>
    </submittedName>
</protein>
<dbReference type="InterPro" id="IPR039315">
    <property type="entry name" value="CheW"/>
</dbReference>
<dbReference type="PANTHER" id="PTHR22617">
    <property type="entry name" value="CHEMOTAXIS SENSOR HISTIDINE KINASE-RELATED"/>
    <property type="match status" value="1"/>
</dbReference>
<proteinExistence type="predicted"/>
<evidence type="ECO:0000313" key="3">
    <source>
        <dbReference type="Proteomes" id="UP001243009"/>
    </source>
</evidence>
<dbReference type="Proteomes" id="UP001243009">
    <property type="component" value="Unassembled WGS sequence"/>
</dbReference>
<accession>A0ABT9E4D0</accession>
<comment type="caution">
    <text evidence="2">The sequence shown here is derived from an EMBL/GenBank/DDBJ whole genome shotgun (WGS) entry which is preliminary data.</text>
</comment>
<sequence length="161" mass="17586">MTGQDTTNPLRVVTIELQGTHFALETQYVREILDLGPMTEVPNASPFVNRLINVRGKVVPLADLRLRLGLEQGPPTIDSRIIVMDIELDGTSSIVGILADKVHEVTELAATALTQTPKLGLRCRPEHVRCIGKRADDFIIVLDPPRIFASALSEPPPSPAH</sequence>
<organism evidence="2 3">
    <name type="scientific">Paracraurococcus lichenis</name>
    <dbReference type="NCBI Taxonomy" id="3064888"/>
    <lineage>
        <taxon>Bacteria</taxon>
        <taxon>Pseudomonadati</taxon>
        <taxon>Pseudomonadota</taxon>
        <taxon>Alphaproteobacteria</taxon>
        <taxon>Acetobacterales</taxon>
        <taxon>Roseomonadaceae</taxon>
        <taxon>Paracraurococcus</taxon>
    </lineage>
</organism>
<gene>
    <name evidence="2" type="ORF">Q7A36_21445</name>
</gene>
<evidence type="ECO:0000259" key="1">
    <source>
        <dbReference type="PROSITE" id="PS50851"/>
    </source>
</evidence>
<dbReference type="Gene3D" id="2.30.30.40">
    <property type="entry name" value="SH3 Domains"/>
    <property type="match status" value="1"/>
</dbReference>
<feature type="domain" description="CheW-like" evidence="1">
    <location>
        <begin position="9"/>
        <end position="153"/>
    </location>
</feature>
<dbReference type="PANTHER" id="PTHR22617:SF23">
    <property type="entry name" value="CHEMOTAXIS PROTEIN CHEW"/>
    <property type="match status" value="1"/>
</dbReference>
<dbReference type="SMART" id="SM00260">
    <property type="entry name" value="CheW"/>
    <property type="match status" value="1"/>
</dbReference>